<keyword evidence="4" id="KW-1185">Reference proteome</keyword>
<dbReference type="InterPro" id="IPR057678">
    <property type="entry name" value="DUF7918"/>
</dbReference>
<reference evidence="3 4" key="1">
    <citation type="journal article" date="2012" name="Science">
        <title>The Paleozoic origin of enzymatic lignin decomposition reconstructed from 31 fungal genomes.</title>
        <authorList>
            <person name="Floudas D."/>
            <person name="Binder M."/>
            <person name="Riley R."/>
            <person name="Barry K."/>
            <person name="Blanchette R.A."/>
            <person name="Henrissat B."/>
            <person name="Martinez A.T."/>
            <person name="Otillar R."/>
            <person name="Spatafora J.W."/>
            <person name="Yadav J.S."/>
            <person name="Aerts A."/>
            <person name="Benoit I."/>
            <person name="Boyd A."/>
            <person name="Carlson A."/>
            <person name="Copeland A."/>
            <person name="Coutinho P.M."/>
            <person name="de Vries R.P."/>
            <person name="Ferreira P."/>
            <person name="Findley K."/>
            <person name="Foster B."/>
            <person name="Gaskell J."/>
            <person name="Glotzer D."/>
            <person name="Gorecki P."/>
            <person name="Heitman J."/>
            <person name="Hesse C."/>
            <person name="Hori C."/>
            <person name="Igarashi K."/>
            <person name="Jurgens J.A."/>
            <person name="Kallen N."/>
            <person name="Kersten P."/>
            <person name="Kohler A."/>
            <person name="Kuees U."/>
            <person name="Kumar T.K.A."/>
            <person name="Kuo A."/>
            <person name="LaButti K."/>
            <person name="Larrondo L.F."/>
            <person name="Lindquist E."/>
            <person name="Ling A."/>
            <person name="Lombard V."/>
            <person name="Lucas S."/>
            <person name="Lundell T."/>
            <person name="Martin R."/>
            <person name="McLaughlin D.J."/>
            <person name="Morgenstern I."/>
            <person name="Morin E."/>
            <person name="Murat C."/>
            <person name="Nagy L.G."/>
            <person name="Nolan M."/>
            <person name="Ohm R.A."/>
            <person name="Patyshakuliyeva A."/>
            <person name="Rokas A."/>
            <person name="Ruiz-Duenas F.J."/>
            <person name="Sabat G."/>
            <person name="Salamov A."/>
            <person name="Samejima M."/>
            <person name="Schmutz J."/>
            <person name="Slot J.C."/>
            <person name="St John F."/>
            <person name="Stenlid J."/>
            <person name="Sun H."/>
            <person name="Sun S."/>
            <person name="Syed K."/>
            <person name="Tsang A."/>
            <person name="Wiebenga A."/>
            <person name="Young D."/>
            <person name="Pisabarro A."/>
            <person name="Eastwood D.C."/>
            <person name="Martin F."/>
            <person name="Cullen D."/>
            <person name="Grigoriev I.V."/>
            <person name="Hibbett D.S."/>
        </authorList>
    </citation>
    <scope>NUCLEOTIDE SEQUENCE</scope>
    <source>
        <strain evidence="4">FP-58527</strain>
    </source>
</reference>
<dbReference type="Proteomes" id="UP000015241">
    <property type="component" value="Unassembled WGS sequence"/>
</dbReference>
<accession>S8DVP3</accession>
<evidence type="ECO:0000256" key="1">
    <source>
        <dbReference type="SAM" id="MobiDB-lite"/>
    </source>
</evidence>
<dbReference type="InParanoid" id="S8DVP3"/>
<dbReference type="EMBL" id="KE504211">
    <property type="protein sequence ID" value="EPS95253.1"/>
    <property type="molecule type" value="Genomic_DNA"/>
</dbReference>
<feature type="compositionally biased region" description="Basic and acidic residues" evidence="1">
    <location>
        <begin position="25"/>
        <end position="35"/>
    </location>
</feature>
<evidence type="ECO:0000313" key="4">
    <source>
        <dbReference type="Proteomes" id="UP000015241"/>
    </source>
</evidence>
<feature type="region of interest" description="Disordered" evidence="1">
    <location>
        <begin position="14"/>
        <end position="40"/>
    </location>
</feature>
<evidence type="ECO:0000313" key="3">
    <source>
        <dbReference type="EMBL" id="EPS95253.1"/>
    </source>
</evidence>
<dbReference type="AlphaFoldDB" id="S8DVP3"/>
<name>S8DVP3_FOMSC</name>
<proteinExistence type="predicted"/>
<dbReference type="HOGENOM" id="CLU_1326401_0_0_1"/>
<protein>
    <recommendedName>
        <fullName evidence="2">DUF7918 domain-containing protein</fullName>
    </recommendedName>
</protein>
<dbReference type="Pfam" id="PF25534">
    <property type="entry name" value="DUF7918"/>
    <property type="match status" value="1"/>
</dbReference>
<organism evidence="3 4">
    <name type="scientific">Fomitopsis schrenkii</name>
    <name type="common">Brown rot fungus</name>
    <dbReference type="NCBI Taxonomy" id="2126942"/>
    <lineage>
        <taxon>Eukaryota</taxon>
        <taxon>Fungi</taxon>
        <taxon>Dikarya</taxon>
        <taxon>Basidiomycota</taxon>
        <taxon>Agaricomycotina</taxon>
        <taxon>Agaricomycetes</taxon>
        <taxon>Polyporales</taxon>
        <taxon>Fomitopsis</taxon>
    </lineage>
</organism>
<gene>
    <name evidence="3" type="ORF">FOMPIDRAFT_162455</name>
</gene>
<dbReference type="OrthoDB" id="3237202at2759"/>
<dbReference type="STRING" id="743788.S8DVP3"/>
<sequence>MEVRVYRIRFSDEPYRRPGRRHHPREVAEQAPVHERSKKAGSHCVKLGDGKWCEPLDGATAGPRKVYIDDVQHPYIRFIFRYQPRAMLQAHGIIPRDRPSEPGAYHPHDYPLYMSGHAGPSSHYAHPPVKVEPRPLEERLGSEYYNDMQVEVRSYLALSFPFHCQMGQILLAGYAAFTKSATSATRSRAFCPAHPPARTCAPACSCA</sequence>
<evidence type="ECO:0000259" key="2">
    <source>
        <dbReference type="Pfam" id="PF25534"/>
    </source>
</evidence>
<feature type="domain" description="DUF7918" evidence="2">
    <location>
        <begin position="2"/>
        <end position="97"/>
    </location>
</feature>